<reference evidence="2" key="1">
    <citation type="journal article" date="2014" name="Front. Microbiol.">
        <title>High frequency of phylogenetically diverse reductive dehalogenase-homologous genes in deep subseafloor sedimentary metagenomes.</title>
        <authorList>
            <person name="Kawai M."/>
            <person name="Futagami T."/>
            <person name="Toyoda A."/>
            <person name="Takaki Y."/>
            <person name="Nishi S."/>
            <person name="Hori S."/>
            <person name="Arai W."/>
            <person name="Tsubouchi T."/>
            <person name="Morono Y."/>
            <person name="Uchiyama I."/>
            <person name="Ito T."/>
            <person name="Fujiyama A."/>
            <person name="Inagaki F."/>
            <person name="Takami H."/>
        </authorList>
    </citation>
    <scope>NUCLEOTIDE SEQUENCE</scope>
    <source>
        <strain evidence="2">Expedition CK06-06</strain>
    </source>
</reference>
<name>X1FAZ8_9ZZZZ</name>
<dbReference type="GO" id="GO:0071555">
    <property type="term" value="P:cell wall organization"/>
    <property type="evidence" value="ECO:0007669"/>
    <property type="project" value="TreeGrafter"/>
</dbReference>
<dbReference type="EMBL" id="BART01031893">
    <property type="protein sequence ID" value="GAH17928.1"/>
    <property type="molecule type" value="Genomic_DNA"/>
</dbReference>
<evidence type="ECO:0000313" key="2">
    <source>
        <dbReference type="EMBL" id="GAH17928.1"/>
    </source>
</evidence>
<dbReference type="GO" id="GO:0005886">
    <property type="term" value="C:plasma membrane"/>
    <property type="evidence" value="ECO:0007669"/>
    <property type="project" value="TreeGrafter"/>
</dbReference>
<dbReference type="Pfam" id="PF00905">
    <property type="entry name" value="Transpeptidase"/>
    <property type="match status" value="1"/>
</dbReference>
<gene>
    <name evidence="2" type="ORF">S01H4_55289</name>
</gene>
<dbReference type="Gene3D" id="3.40.710.10">
    <property type="entry name" value="DD-peptidase/beta-lactamase superfamily"/>
    <property type="match status" value="1"/>
</dbReference>
<comment type="caution">
    <text evidence="2">The sequence shown here is derived from an EMBL/GenBank/DDBJ whole genome shotgun (WGS) entry which is preliminary data.</text>
</comment>
<evidence type="ECO:0000259" key="1">
    <source>
        <dbReference type="Pfam" id="PF00905"/>
    </source>
</evidence>
<dbReference type="InterPro" id="IPR050515">
    <property type="entry name" value="Beta-lactam/transpept"/>
</dbReference>
<proteinExistence type="predicted"/>
<dbReference type="InterPro" id="IPR012338">
    <property type="entry name" value="Beta-lactam/transpept-like"/>
</dbReference>
<protein>
    <recommendedName>
        <fullName evidence="1">Penicillin-binding protein transpeptidase domain-containing protein</fullName>
    </recommendedName>
</protein>
<dbReference type="PANTHER" id="PTHR30627">
    <property type="entry name" value="PEPTIDOGLYCAN D,D-TRANSPEPTIDASE"/>
    <property type="match status" value="1"/>
</dbReference>
<accession>X1FAZ8</accession>
<dbReference type="SUPFAM" id="SSF56601">
    <property type="entry name" value="beta-lactamase/transpeptidase-like"/>
    <property type="match status" value="1"/>
</dbReference>
<dbReference type="GO" id="GO:0008658">
    <property type="term" value="F:penicillin binding"/>
    <property type="evidence" value="ECO:0007669"/>
    <property type="project" value="InterPro"/>
</dbReference>
<dbReference type="AlphaFoldDB" id="X1FAZ8"/>
<sequence length="207" mass="23120">MEELLQKYLRIFEFGSLTGIDLPYEDKGLVADKEWKKDYFKDQPGYSVWFPGDTVNMAIGQGDLKATPLQMAQAFSILANRGIQYAPYIVKDIRDTEGNLFPDSLREEYKDLKLNEYFVEIIEDGLVQVVGPGGTAAYSFRNFPLDKIPVAGKTGTAEIEGKQDYGWFASYAPVGSPEYVVVVMLEEAGSGGSNVAPIVEKIYRYIL</sequence>
<organism evidence="2">
    <name type="scientific">marine sediment metagenome</name>
    <dbReference type="NCBI Taxonomy" id="412755"/>
    <lineage>
        <taxon>unclassified sequences</taxon>
        <taxon>metagenomes</taxon>
        <taxon>ecological metagenomes</taxon>
    </lineage>
</organism>
<dbReference type="InterPro" id="IPR001460">
    <property type="entry name" value="PCN-bd_Tpept"/>
</dbReference>
<feature type="non-terminal residue" evidence="2">
    <location>
        <position position="207"/>
    </location>
</feature>
<feature type="domain" description="Penicillin-binding protein transpeptidase" evidence="1">
    <location>
        <begin position="3"/>
        <end position="203"/>
    </location>
</feature>